<dbReference type="GO" id="GO:0046872">
    <property type="term" value="F:metal ion binding"/>
    <property type="evidence" value="ECO:0007669"/>
    <property type="project" value="UniProtKB-KW"/>
</dbReference>
<keyword evidence="4" id="KW-0411">Iron-sulfur</keyword>
<protein>
    <submittedName>
        <fullName evidence="7">Methyl-viologen-reducing hydrogenase delta subunit</fullName>
    </submittedName>
</protein>
<evidence type="ECO:0000313" key="7">
    <source>
        <dbReference type="EMBL" id="BAL55560.1"/>
    </source>
</evidence>
<evidence type="ECO:0000256" key="2">
    <source>
        <dbReference type="ARBA" id="ARBA00023002"/>
    </source>
</evidence>
<feature type="domain" description="F420-non-reducing hydrogenase iron-sulfur subunit D" evidence="6">
    <location>
        <begin position="9"/>
        <end position="131"/>
    </location>
</feature>
<gene>
    <name evidence="7" type="ORF">HGMM_F28H07C34</name>
</gene>
<keyword evidence="2" id="KW-0560">Oxidoreductase</keyword>
<evidence type="ECO:0000256" key="5">
    <source>
        <dbReference type="SAM" id="MobiDB-lite"/>
    </source>
</evidence>
<dbReference type="AlphaFoldDB" id="H5SHC4"/>
<keyword evidence="3" id="KW-0408">Iron</keyword>
<accession>H5SHC4</accession>
<evidence type="ECO:0000256" key="3">
    <source>
        <dbReference type="ARBA" id="ARBA00023004"/>
    </source>
</evidence>
<dbReference type="InterPro" id="IPR003813">
    <property type="entry name" value="MvhD/FlpD"/>
</dbReference>
<evidence type="ECO:0000256" key="1">
    <source>
        <dbReference type="ARBA" id="ARBA00022723"/>
    </source>
</evidence>
<reference evidence="7" key="1">
    <citation type="journal article" date="2005" name="Environ. Microbiol.">
        <title>Genetic and functional properties of uncultivated thermophilic crenarchaeotes from a subsurface gold mine as revealed by analysis of genome fragments.</title>
        <authorList>
            <person name="Nunoura T."/>
            <person name="Hirayama H."/>
            <person name="Takami H."/>
            <person name="Oida H."/>
            <person name="Nishi S."/>
            <person name="Shimamura S."/>
            <person name="Suzuki Y."/>
            <person name="Inagaki F."/>
            <person name="Takai K."/>
            <person name="Nealson K.H."/>
            <person name="Horikoshi K."/>
        </authorList>
    </citation>
    <scope>NUCLEOTIDE SEQUENCE</scope>
</reference>
<organism evidence="7">
    <name type="scientific">uncultured Acetothermia bacterium</name>
    <dbReference type="NCBI Taxonomy" id="236499"/>
    <lineage>
        <taxon>Bacteria</taxon>
        <taxon>Candidatus Bipolaricaulota</taxon>
        <taxon>environmental samples</taxon>
    </lineage>
</organism>
<dbReference type="EMBL" id="AP011720">
    <property type="protein sequence ID" value="BAL55560.1"/>
    <property type="molecule type" value="Genomic_DNA"/>
</dbReference>
<feature type="region of interest" description="Disordered" evidence="5">
    <location>
        <begin position="134"/>
        <end position="159"/>
    </location>
</feature>
<evidence type="ECO:0000256" key="4">
    <source>
        <dbReference type="ARBA" id="ARBA00023014"/>
    </source>
</evidence>
<evidence type="ECO:0000259" key="6">
    <source>
        <dbReference type="Pfam" id="PF02662"/>
    </source>
</evidence>
<name>H5SHC4_9BACT</name>
<proteinExistence type="predicted"/>
<sequence>MFEQWEPRIVAFFCTWCTYTAADLAGISRMTYAPNARIVRVMCSGRIDPQFVLKALADGADGVLIGGCHPGDCHYQAGNYKALRRYTLLKRLLTEMGIEPERVRLEWISASEGDRVQKVMNEMAEQIRKLGPLRLERPPTPQRAEAKERETVAVRGGAQ</sequence>
<dbReference type="GO" id="GO:0016491">
    <property type="term" value="F:oxidoreductase activity"/>
    <property type="evidence" value="ECO:0007669"/>
    <property type="project" value="UniProtKB-KW"/>
</dbReference>
<dbReference type="Pfam" id="PF02662">
    <property type="entry name" value="FlpD"/>
    <property type="match status" value="1"/>
</dbReference>
<dbReference type="GO" id="GO:0051536">
    <property type="term" value="F:iron-sulfur cluster binding"/>
    <property type="evidence" value="ECO:0007669"/>
    <property type="project" value="UniProtKB-KW"/>
</dbReference>
<reference evidence="7" key="2">
    <citation type="journal article" date="2012" name="PLoS ONE">
        <title>A Deeply Branching Thermophilic Bacterium with an Ancient Acetyl-CoA Pathway Dominates a Subsurface Ecosystem.</title>
        <authorList>
            <person name="Takami H."/>
            <person name="Noguchi H."/>
            <person name="Takaki Y."/>
            <person name="Uchiyama I."/>
            <person name="Toyoda A."/>
            <person name="Nishi S."/>
            <person name="Chee G.-J."/>
            <person name="Arai W."/>
            <person name="Nunoura T."/>
            <person name="Itoh T."/>
            <person name="Hattori M."/>
            <person name="Takai K."/>
        </authorList>
    </citation>
    <scope>NUCLEOTIDE SEQUENCE</scope>
</reference>
<keyword evidence="1" id="KW-0479">Metal-binding</keyword>